<dbReference type="Pfam" id="PF16575">
    <property type="entry name" value="CLP1_P"/>
    <property type="match status" value="1"/>
</dbReference>
<evidence type="ECO:0000256" key="5">
    <source>
        <dbReference type="ARBA" id="ARBA00022777"/>
    </source>
</evidence>
<dbReference type="InterPro" id="IPR045116">
    <property type="entry name" value="Clp1/Grc3"/>
</dbReference>
<dbReference type="Gene3D" id="3.40.50.300">
    <property type="entry name" value="P-loop containing nucleotide triphosphate hydrolases"/>
    <property type="match status" value="1"/>
</dbReference>
<evidence type="ECO:0000313" key="12">
    <source>
        <dbReference type="Proteomes" id="UP001492541"/>
    </source>
</evidence>
<dbReference type="EC" id="2.7.1.78" evidence="2"/>
<dbReference type="PANTHER" id="PTHR12755">
    <property type="entry name" value="CLEAVAGE/POLYADENYLATION FACTOR IA SUBUNIT CLP1P"/>
    <property type="match status" value="1"/>
</dbReference>
<gene>
    <name evidence="11" type="ORF">LPQ35_10880</name>
</gene>
<reference evidence="11 12" key="1">
    <citation type="submission" date="2021-11" db="EMBL/GenBank/DDBJ databases">
        <title>Whole genome of Geoglobus acetivorans.</title>
        <authorList>
            <person name="Liu D."/>
        </authorList>
    </citation>
    <scope>NUCLEOTIDE SEQUENCE [LARGE SCALE GENOMIC DNA]</scope>
    <source>
        <strain evidence="11 12">SBH6</strain>
    </source>
</reference>
<dbReference type="GeneID" id="90450207"/>
<comment type="catalytic activity">
    <reaction evidence="8">
        <text>a 5'-end dephospho-ribonucleoside-RNA + ATP = a 5'-end 5'-phospho-ribonucleoside-RNA + ADP + H(+)</text>
        <dbReference type="Rhea" id="RHEA:54580"/>
        <dbReference type="Rhea" id="RHEA-COMP:13936"/>
        <dbReference type="Rhea" id="RHEA-COMP:15179"/>
        <dbReference type="ChEBI" id="CHEBI:15378"/>
        <dbReference type="ChEBI" id="CHEBI:30616"/>
        <dbReference type="ChEBI" id="CHEBI:138282"/>
        <dbReference type="ChEBI" id="CHEBI:138284"/>
        <dbReference type="ChEBI" id="CHEBI:456216"/>
        <dbReference type="EC" id="2.7.1.78"/>
    </reaction>
</comment>
<evidence type="ECO:0000313" key="11">
    <source>
        <dbReference type="EMBL" id="XAT63742.1"/>
    </source>
</evidence>
<proteinExistence type="predicted"/>
<evidence type="ECO:0000256" key="1">
    <source>
        <dbReference type="ARBA" id="ARBA00001968"/>
    </source>
</evidence>
<evidence type="ECO:0000256" key="3">
    <source>
        <dbReference type="ARBA" id="ARBA00022679"/>
    </source>
</evidence>
<keyword evidence="12" id="KW-1185">Reference proteome</keyword>
<protein>
    <recommendedName>
        <fullName evidence="2">polynucleotide 5'-hydroxyl-kinase</fullName>
        <ecNumber evidence="2">2.7.1.78</ecNumber>
    </recommendedName>
</protein>
<evidence type="ECO:0000259" key="10">
    <source>
        <dbReference type="Pfam" id="PF16575"/>
    </source>
</evidence>
<evidence type="ECO:0000256" key="4">
    <source>
        <dbReference type="ARBA" id="ARBA00022741"/>
    </source>
</evidence>
<evidence type="ECO:0000256" key="9">
    <source>
        <dbReference type="ARBA" id="ARBA00044673"/>
    </source>
</evidence>
<comment type="catalytic activity">
    <reaction evidence="9">
        <text>a 5'-end dephospho-2'-deoxyribonucleoside-DNA + ATP = a 5'-end 5'-phospho-2'-deoxyribonucleoside-DNA + ADP + H(+)</text>
        <dbReference type="Rhea" id="RHEA:15669"/>
        <dbReference type="Rhea" id="RHEA-COMP:13180"/>
        <dbReference type="Rhea" id="RHEA-COMP:13184"/>
        <dbReference type="ChEBI" id="CHEBI:15378"/>
        <dbReference type="ChEBI" id="CHEBI:30616"/>
        <dbReference type="ChEBI" id="CHEBI:136412"/>
        <dbReference type="ChEBI" id="CHEBI:136416"/>
        <dbReference type="ChEBI" id="CHEBI:456216"/>
        <dbReference type="EC" id="2.7.1.78"/>
    </reaction>
</comment>
<dbReference type="InterPro" id="IPR027417">
    <property type="entry name" value="P-loop_NTPase"/>
</dbReference>
<keyword evidence="3" id="KW-0808">Transferase</keyword>
<organism evidence="11 12">
    <name type="scientific">Geoglobus acetivorans</name>
    <dbReference type="NCBI Taxonomy" id="565033"/>
    <lineage>
        <taxon>Archaea</taxon>
        <taxon>Methanobacteriati</taxon>
        <taxon>Methanobacteriota</taxon>
        <taxon>Archaeoglobi</taxon>
        <taxon>Archaeoglobales</taxon>
        <taxon>Archaeoglobaceae</taxon>
        <taxon>Geoglobus</taxon>
    </lineage>
</organism>
<dbReference type="Proteomes" id="UP001492541">
    <property type="component" value="Chromosome"/>
</dbReference>
<evidence type="ECO:0000256" key="2">
    <source>
        <dbReference type="ARBA" id="ARBA00012157"/>
    </source>
</evidence>
<comment type="cofactor">
    <cofactor evidence="1">
        <name>a divalent metal cation</name>
        <dbReference type="ChEBI" id="CHEBI:60240"/>
    </cofactor>
</comment>
<dbReference type="RefSeq" id="WP_193806971.1">
    <property type="nucleotide sequence ID" value="NZ_CP087714.1"/>
</dbReference>
<accession>A0ABZ3H2F8</accession>
<comment type="function">
    <text evidence="7">Polynucleotide kinase that can phosphorylate the 5'-hydroxyl groups of both single-stranded RNA (ssRNA) and single-stranded DNA (ssDNA). Exhibits a strong preference for ssRNA.</text>
</comment>
<evidence type="ECO:0000256" key="7">
    <source>
        <dbReference type="ARBA" id="ARBA00024737"/>
    </source>
</evidence>
<dbReference type="EMBL" id="CP087714">
    <property type="protein sequence ID" value="XAT63742.1"/>
    <property type="molecule type" value="Genomic_DNA"/>
</dbReference>
<sequence length="384" mass="43301">MRVEGNTTILLFGPGEFRSTSSASIFGGKFREARVERGKVLPVYFPEDTEVKITGDFVAVNGSTIPESWKKFSDKDYGRIFLFGESDSGKSSFAAYVMNTMGIETAIDADVGQNDIAHPGAMGMGVKKSDIYTLQHLEVSEVAFVGVISPSGFESRCLRAFTHLVKKVRGRAVVDTTGWVRGWRAREYKLSKIETFEPDVVACFGEPPYYLDGYEVITLESFVVRKRDRDLRASIRGRRYEHWLNDLEEVEVCVDDVMTRNTSMLQGCRLEDDLLSSFGDVVYAEKGFDFLNIYSENFDAGREAISMLREFYGVAEVNIIKPSDLSGLFLGLFRGNRYLSPGILKGIDFEERKIKILGRKDIDTVEFGSFRLDEDLKEILVRVP</sequence>
<evidence type="ECO:0000256" key="8">
    <source>
        <dbReference type="ARBA" id="ARBA00044641"/>
    </source>
</evidence>
<feature type="domain" description="Clp1 P-loop" evidence="10">
    <location>
        <begin position="84"/>
        <end position="240"/>
    </location>
</feature>
<dbReference type="PANTHER" id="PTHR12755:SF3">
    <property type="entry name" value="POLYNUCLEOTIDE 5'-HYDROXYL-KINASE NOL9"/>
    <property type="match status" value="1"/>
</dbReference>
<keyword evidence="6" id="KW-0067">ATP-binding</keyword>
<keyword evidence="5" id="KW-0418">Kinase</keyword>
<name>A0ABZ3H2F8_GEOAI</name>
<evidence type="ECO:0000256" key="6">
    <source>
        <dbReference type="ARBA" id="ARBA00022840"/>
    </source>
</evidence>
<dbReference type="InterPro" id="IPR032319">
    <property type="entry name" value="CLP1_P"/>
</dbReference>
<keyword evidence="4" id="KW-0547">Nucleotide-binding</keyword>